<dbReference type="SUPFAM" id="SSF53335">
    <property type="entry name" value="S-adenosyl-L-methionine-dependent methyltransferases"/>
    <property type="match status" value="1"/>
</dbReference>
<dbReference type="EC" id="2.1.1.-" evidence="2"/>
<keyword evidence="2" id="KW-0808">Transferase</keyword>
<dbReference type="Pfam" id="PF08241">
    <property type="entry name" value="Methyltransf_11"/>
    <property type="match status" value="1"/>
</dbReference>
<dbReference type="RefSeq" id="WP_027887476.1">
    <property type="nucleotide sequence ID" value="NZ_JBHSXZ010000018.1"/>
</dbReference>
<name>A0A399DXQ9_9DEIN</name>
<keyword evidence="2" id="KW-0489">Methyltransferase</keyword>
<gene>
    <name evidence="2" type="ORF">Mcate_01817</name>
</gene>
<dbReference type="EMBL" id="QWKX01000045">
    <property type="protein sequence ID" value="RIH76339.1"/>
    <property type="molecule type" value="Genomic_DNA"/>
</dbReference>
<dbReference type="GO" id="GO:0032259">
    <property type="term" value="P:methylation"/>
    <property type="evidence" value="ECO:0007669"/>
    <property type="project" value="UniProtKB-KW"/>
</dbReference>
<dbReference type="CDD" id="cd02440">
    <property type="entry name" value="AdoMet_MTases"/>
    <property type="match status" value="1"/>
</dbReference>
<dbReference type="Gene3D" id="1.10.8.900">
    <property type="match status" value="1"/>
</dbReference>
<dbReference type="GO" id="GO:0008757">
    <property type="term" value="F:S-adenosylmethionine-dependent methyltransferase activity"/>
    <property type="evidence" value="ECO:0007669"/>
    <property type="project" value="InterPro"/>
</dbReference>
<dbReference type="Gene3D" id="3.40.50.150">
    <property type="entry name" value="Vaccinia Virus protein VP39"/>
    <property type="match status" value="1"/>
</dbReference>
<evidence type="ECO:0000313" key="2">
    <source>
        <dbReference type="EMBL" id="RIH76339.1"/>
    </source>
</evidence>
<evidence type="ECO:0000313" key="3">
    <source>
        <dbReference type="Proteomes" id="UP000266089"/>
    </source>
</evidence>
<dbReference type="AlphaFoldDB" id="A0A399DXQ9"/>
<proteinExistence type="predicted"/>
<dbReference type="Proteomes" id="UP000266089">
    <property type="component" value="Unassembled WGS sequence"/>
</dbReference>
<dbReference type="PANTHER" id="PTHR43591:SF24">
    <property type="entry name" value="2-METHOXY-6-POLYPRENYL-1,4-BENZOQUINOL METHYLASE, MITOCHONDRIAL"/>
    <property type="match status" value="1"/>
</dbReference>
<dbReference type="InterPro" id="IPR013216">
    <property type="entry name" value="Methyltransf_11"/>
</dbReference>
<feature type="domain" description="Methyltransferase type 11" evidence="1">
    <location>
        <begin position="44"/>
        <end position="138"/>
    </location>
</feature>
<dbReference type="InterPro" id="IPR029063">
    <property type="entry name" value="SAM-dependent_MTases_sf"/>
</dbReference>
<dbReference type="PANTHER" id="PTHR43591">
    <property type="entry name" value="METHYLTRANSFERASE"/>
    <property type="match status" value="1"/>
</dbReference>
<accession>A0A399DXQ9</accession>
<dbReference type="OrthoDB" id="9784101at2"/>
<protein>
    <submittedName>
        <fullName evidence="2">Putative methyltransferase</fullName>
        <ecNumber evidence="2">2.1.1.-</ecNumber>
    </submittedName>
</protein>
<sequence>MTSHFSRVAFTYDRTRYHPPEVSGRIATALTAPVEKLFRDPLFLEIGAGTGRIAVPIIARGYRYIALDNNPAMLEVLRQKVAGVARKARLVEADARELPFERASLHAVIAVHCWHLIEGWQQALQESLRVLRPGGFLFEGWDRSNGESEDWRIQQKWQEILAGLGYRLVRGRHQARLEEVERELVRYGLEPRSRIVADWVELRSPRTSLEMLLERIYSFTWAVPEEVFRPSVLELARWVEATYPDPDVEYPIHWQFVVRSSRVA</sequence>
<reference evidence="2 3" key="1">
    <citation type="submission" date="2018-08" db="EMBL/GenBank/DDBJ databases">
        <title>Meiothermus cateniformans JCM 15151 genome sequencing project.</title>
        <authorList>
            <person name="Da Costa M.S."/>
            <person name="Albuquerque L."/>
            <person name="Raposo P."/>
            <person name="Froufe H.J.C."/>
            <person name="Barroso C.S."/>
            <person name="Egas C."/>
        </authorList>
    </citation>
    <scope>NUCLEOTIDE SEQUENCE [LARGE SCALE GENOMIC DNA]</scope>
    <source>
        <strain evidence="2 3">JCM 15151</strain>
    </source>
</reference>
<comment type="caution">
    <text evidence="2">The sequence shown here is derived from an EMBL/GenBank/DDBJ whole genome shotgun (WGS) entry which is preliminary data.</text>
</comment>
<evidence type="ECO:0000259" key="1">
    <source>
        <dbReference type="Pfam" id="PF08241"/>
    </source>
</evidence>
<organism evidence="2 3">
    <name type="scientific">Meiothermus taiwanensis</name>
    <dbReference type="NCBI Taxonomy" id="172827"/>
    <lineage>
        <taxon>Bacteria</taxon>
        <taxon>Thermotogati</taxon>
        <taxon>Deinococcota</taxon>
        <taxon>Deinococci</taxon>
        <taxon>Thermales</taxon>
        <taxon>Thermaceae</taxon>
        <taxon>Meiothermus</taxon>
    </lineage>
</organism>